<evidence type="ECO:0000313" key="7">
    <source>
        <dbReference type="Proteomes" id="UP000515163"/>
    </source>
</evidence>
<accession>A0A6P8IYX1</accession>
<keyword evidence="2 5" id="KW-0808">Transferase</keyword>
<gene>
    <name evidence="8" type="primary">LOC116305266</name>
</gene>
<sequence length="772" mass="85874">MNEKEEDEVSKYLSVARECIVLEKYAEALAYFVCLGNMQPARKKEFESDFMAALCKWTEVLEQHGDYKKMLNCFQEAAVLYPDNETLLNNVGGVLFRLGFSDESASFFRKALRLNPSNLQARENLENVSNSLVERWHFRMLNDRKRNLAYKEAIKRAIARGYDTVLDIGSGTGILSMFAVEEGAKKVYACELSKTMYEVSIDVLRANQMLDSIHLINKKSTEMSVGKDLPSHVTLVVTETMDCGLLGEGILKTISHAWGNLLVPLKDSMKSSQPASKVIPSGAVLYGMVITARDIRKQSRCRTMISGVDLSKVHIIGGDQLEPQNNNSDLVIEDPVEPYTTESLNTLPSGYKPLTDTFVITEYNFCDTSSLDAKRELTLEVSVKCSGNVDAIAVWFDLHLDENVCISTGPSDDSLCWEQAIFPVHPHHLVNKSSHEVDNEILINVNEGDSLTITGVVSQEYLQIQCRDASPKKNIGRELLVPTAPYGCQENVNQDQDVTAVPVLAKEVKNDCKKSSLKAESLVVLPPSYLCRANDTFYSSSLQSVVLNSFKEINLSEAQADGGVCGIKVLDNMNGLPLCSLLAVQEGASHVLITNPGISINVLEEIRKSNEIPNRIHYGPAKLEDIALDGRNWDIFITDLVEPSGALKQQAIEDIVFSQGCLLKQDSGLVIPREFQALSMCIESQALMALSKVVNNENTLGLEIGQFMNEFQVSTQVNIDLSTLEFTALSEELELFDMDFMRDISHDEELLELLEVKKEKKVKMLREGIYSS</sequence>
<evidence type="ECO:0000256" key="4">
    <source>
        <dbReference type="PROSITE-ProRule" id="PRU00339"/>
    </source>
</evidence>
<dbReference type="Gene3D" id="1.25.40.10">
    <property type="entry name" value="Tetratricopeptide repeat domain"/>
    <property type="match status" value="1"/>
</dbReference>
<dbReference type="SMART" id="SM00028">
    <property type="entry name" value="TPR"/>
    <property type="match status" value="2"/>
</dbReference>
<keyword evidence="3 5" id="KW-0949">S-adenosyl-L-methionine</keyword>
<dbReference type="GO" id="GO:0005634">
    <property type="term" value="C:nucleus"/>
    <property type="evidence" value="ECO:0007669"/>
    <property type="project" value="TreeGrafter"/>
</dbReference>
<keyword evidence="1 5" id="KW-0489">Methyltransferase</keyword>
<dbReference type="AlphaFoldDB" id="A0A6P8IYX1"/>
<dbReference type="GO" id="GO:0032259">
    <property type="term" value="P:methylation"/>
    <property type="evidence" value="ECO:0007669"/>
    <property type="project" value="UniProtKB-KW"/>
</dbReference>
<dbReference type="OrthoDB" id="5980806at2759"/>
<dbReference type="Pfam" id="PF06325">
    <property type="entry name" value="PrmA"/>
    <property type="match status" value="1"/>
</dbReference>
<evidence type="ECO:0000313" key="8">
    <source>
        <dbReference type="RefSeq" id="XP_031571000.1"/>
    </source>
</evidence>
<dbReference type="PROSITE" id="PS51678">
    <property type="entry name" value="SAM_MT_PRMT"/>
    <property type="match status" value="1"/>
</dbReference>
<dbReference type="InterPro" id="IPR011990">
    <property type="entry name" value="TPR-like_helical_dom_sf"/>
</dbReference>
<evidence type="ECO:0000256" key="3">
    <source>
        <dbReference type="ARBA" id="ARBA00022691"/>
    </source>
</evidence>
<dbReference type="PANTHER" id="PTHR11006:SF60">
    <property type="entry name" value="PROTEIN ARGININE N-METHYLTRANSFERASE 9"/>
    <property type="match status" value="1"/>
</dbReference>
<dbReference type="KEGG" id="aten:116305266"/>
<dbReference type="Pfam" id="PF22528">
    <property type="entry name" value="PRMT_C"/>
    <property type="match status" value="1"/>
</dbReference>
<dbReference type="RefSeq" id="XP_031571000.1">
    <property type="nucleotide sequence ID" value="XM_031715140.1"/>
</dbReference>
<dbReference type="Gene3D" id="3.40.50.150">
    <property type="entry name" value="Vaccinia Virus protein VP39"/>
    <property type="match status" value="2"/>
</dbReference>
<dbReference type="GeneID" id="116305266"/>
<dbReference type="CDD" id="cd02440">
    <property type="entry name" value="AdoMet_MTases"/>
    <property type="match status" value="1"/>
</dbReference>
<dbReference type="InterPro" id="IPR055135">
    <property type="entry name" value="PRMT_dom"/>
</dbReference>
<proteinExistence type="predicted"/>
<evidence type="ECO:0000259" key="6">
    <source>
        <dbReference type="Pfam" id="PF22528"/>
    </source>
</evidence>
<dbReference type="FunCoup" id="A0A6P8IYX1">
    <property type="interactions" value="1465"/>
</dbReference>
<evidence type="ECO:0000256" key="1">
    <source>
        <dbReference type="ARBA" id="ARBA00022603"/>
    </source>
</evidence>
<organism evidence="7 8">
    <name type="scientific">Actinia tenebrosa</name>
    <name type="common">Australian red waratah sea anemone</name>
    <dbReference type="NCBI Taxonomy" id="6105"/>
    <lineage>
        <taxon>Eukaryota</taxon>
        <taxon>Metazoa</taxon>
        <taxon>Cnidaria</taxon>
        <taxon>Anthozoa</taxon>
        <taxon>Hexacorallia</taxon>
        <taxon>Actiniaria</taxon>
        <taxon>Actiniidae</taxon>
        <taxon>Actinia</taxon>
    </lineage>
</organism>
<keyword evidence="4" id="KW-0802">TPR repeat</keyword>
<dbReference type="Proteomes" id="UP000515163">
    <property type="component" value="Unplaced"/>
</dbReference>
<feature type="domain" description="Protein arginine N-methyltransferase" evidence="6">
    <location>
        <begin position="354"/>
        <end position="444"/>
    </location>
</feature>
<dbReference type="SUPFAM" id="SSF53335">
    <property type="entry name" value="S-adenosyl-L-methionine-dependent methyltransferases"/>
    <property type="match status" value="1"/>
</dbReference>
<dbReference type="PROSITE" id="PS50005">
    <property type="entry name" value="TPR"/>
    <property type="match status" value="1"/>
</dbReference>
<dbReference type="GO" id="GO:0016274">
    <property type="term" value="F:protein-arginine N-methyltransferase activity"/>
    <property type="evidence" value="ECO:0007669"/>
    <property type="project" value="InterPro"/>
</dbReference>
<evidence type="ECO:0000256" key="2">
    <source>
        <dbReference type="ARBA" id="ARBA00022679"/>
    </source>
</evidence>
<protein>
    <submittedName>
        <fullName evidence="8">Protein arginine N-methyltransferase 9-like</fullName>
    </submittedName>
</protein>
<dbReference type="GO" id="GO:0042054">
    <property type="term" value="F:histone methyltransferase activity"/>
    <property type="evidence" value="ECO:0007669"/>
    <property type="project" value="TreeGrafter"/>
</dbReference>
<keyword evidence="7" id="KW-1185">Reference proteome</keyword>
<feature type="repeat" description="TPR" evidence="4">
    <location>
        <begin position="85"/>
        <end position="118"/>
    </location>
</feature>
<dbReference type="SUPFAM" id="SSF48452">
    <property type="entry name" value="TPR-like"/>
    <property type="match status" value="1"/>
</dbReference>
<dbReference type="Gene3D" id="2.70.160.11">
    <property type="entry name" value="Hnrnp arginine n-methyltransferase1"/>
    <property type="match status" value="2"/>
</dbReference>
<dbReference type="PANTHER" id="PTHR11006">
    <property type="entry name" value="PROTEIN ARGININE N-METHYLTRANSFERASE"/>
    <property type="match status" value="1"/>
</dbReference>
<dbReference type="InterPro" id="IPR019734">
    <property type="entry name" value="TPR_rpt"/>
</dbReference>
<reference evidence="8" key="1">
    <citation type="submission" date="2025-08" db="UniProtKB">
        <authorList>
            <consortium name="RefSeq"/>
        </authorList>
    </citation>
    <scope>IDENTIFICATION</scope>
    <source>
        <tissue evidence="8">Tentacle</tissue>
    </source>
</reference>
<dbReference type="InterPro" id="IPR025799">
    <property type="entry name" value="Arg_MeTrfase"/>
</dbReference>
<name>A0A6P8IYX1_ACTTE</name>
<evidence type="ECO:0000256" key="5">
    <source>
        <dbReference type="PROSITE-ProRule" id="PRU01015"/>
    </source>
</evidence>
<dbReference type="InParanoid" id="A0A6P8IYX1"/>
<dbReference type="InterPro" id="IPR029063">
    <property type="entry name" value="SAM-dependent_MTases_sf"/>
</dbReference>